<dbReference type="AlphaFoldDB" id="A0AAF0TR19"/>
<accession>A0AAF0TR19</accession>
<protein>
    <recommendedName>
        <fullName evidence="6">THO complex subunit 2</fullName>
    </recommendedName>
</protein>
<dbReference type="InterPro" id="IPR021726">
    <property type="entry name" value="THO_THOC2_N"/>
</dbReference>
<dbReference type="InterPro" id="IPR040007">
    <property type="entry name" value="Tho2"/>
</dbReference>
<dbReference type="Proteomes" id="UP001234989">
    <property type="component" value="Chromosome 5"/>
</dbReference>
<feature type="domain" description="THO complex subunit 2 N-terminal" evidence="3">
    <location>
        <begin position="224"/>
        <end position="321"/>
    </location>
</feature>
<evidence type="ECO:0000259" key="3">
    <source>
        <dbReference type="Pfam" id="PF16134"/>
    </source>
</evidence>
<dbReference type="Pfam" id="PF11732">
    <property type="entry name" value="Thoc2"/>
    <property type="match status" value="2"/>
</dbReference>
<feature type="domain" description="THO complex subunit 2 N-terminal" evidence="3">
    <location>
        <begin position="722"/>
        <end position="872"/>
    </location>
</feature>
<dbReference type="GO" id="GO:0000445">
    <property type="term" value="C:THO complex part of transcription export complex"/>
    <property type="evidence" value="ECO:0007669"/>
    <property type="project" value="TreeGrafter"/>
</dbReference>
<dbReference type="GO" id="GO:0006406">
    <property type="term" value="P:mRNA export from nucleus"/>
    <property type="evidence" value="ECO:0007669"/>
    <property type="project" value="InterPro"/>
</dbReference>
<feature type="domain" description="THO complex subunitTHOC2 N-terminal" evidence="2">
    <location>
        <begin position="874"/>
        <end position="912"/>
    </location>
</feature>
<dbReference type="PANTHER" id="PTHR21597">
    <property type="entry name" value="THO2 PROTEIN"/>
    <property type="match status" value="1"/>
</dbReference>
<organism evidence="4 5">
    <name type="scientific">Solanum verrucosum</name>
    <dbReference type="NCBI Taxonomy" id="315347"/>
    <lineage>
        <taxon>Eukaryota</taxon>
        <taxon>Viridiplantae</taxon>
        <taxon>Streptophyta</taxon>
        <taxon>Embryophyta</taxon>
        <taxon>Tracheophyta</taxon>
        <taxon>Spermatophyta</taxon>
        <taxon>Magnoliopsida</taxon>
        <taxon>eudicotyledons</taxon>
        <taxon>Gunneridae</taxon>
        <taxon>Pentapetalae</taxon>
        <taxon>asterids</taxon>
        <taxon>lamiids</taxon>
        <taxon>Solanales</taxon>
        <taxon>Solanaceae</taxon>
        <taxon>Solanoideae</taxon>
        <taxon>Solaneae</taxon>
        <taxon>Solanum</taxon>
    </lineage>
</organism>
<keyword evidence="1" id="KW-0472">Membrane</keyword>
<feature type="transmembrane region" description="Helical" evidence="1">
    <location>
        <begin position="997"/>
        <end position="1018"/>
    </location>
</feature>
<evidence type="ECO:0008006" key="6">
    <source>
        <dbReference type="Google" id="ProtNLM"/>
    </source>
</evidence>
<dbReference type="InterPro" id="IPR032302">
    <property type="entry name" value="THOC2_N"/>
</dbReference>
<reference evidence="4" key="1">
    <citation type="submission" date="2023-08" db="EMBL/GenBank/DDBJ databases">
        <title>A de novo genome assembly of Solanum verrucosum Schlechtendal, a Mexican diploid species geographically isolated from the other diploid A-genome species in potato relatives.</title>
        <authorList>
            <person name="Hosaka K."/>
        </authorList>
    </citation>
    <scope>NUCLEOTIDE SEQUENCE</scope>
    <source>
        <tissue evidence="4">Young leaves</tissue>
    </source>
</reference>
<dbReference type="Pfam" id="PF16134">
    <property type="entry name" value="THOC2_N"/>
    <property type="match status" value="3"/>
</dbReference>
<evidence type="ECO:0000256" key="1">
    <source>
        <dbReference type="SAM" id="Phobius"/>
    </source>
</evidence>
<feature type="domain" description="THO complex subunitTHOC2 N-terminal" evidence="2">
    <location>
        <begin position="956"/>
        <end position="995"/>
    </location>
</feature>
<dbReference type="PANTHER" id="PTHR21597:SF0">
    <property type="entry name" value="THO COMPLEX SUBUNIT 2"/>
    <property type="match status" value="1"/>
</dbReference>
<name>A0AAF0TR19_SOLVR</name>
<keyword evidence="5" id="KW-1185">Reference proteome</keyword>
<evidence type="ECO:0000313" key="5">
    <source>
        <dbReference type="Proteomes" id="UP001234989"/>
    </source>
</evidence>
<proteinExistence type="predicted"/>
<dbReference type="GO" id="GO:0006397">
    <property type="term" value="P:mRNA processing"/>
    <property type="evidence" value="ECO:0007669"/>
    <property type="project" value="InterPro"/>
</dbReference>
<gene>
    <name evidence="4" type="ORF">MTR67_022761</name>
</gene>
<feature type="domain" description="THO complex subunit 2 N-terminal" evidence="3">
    <location>
        <begin position="46"/>
        <end position="207"/>
    </location>
</feature>
<keyword evidence="1" id="KW-0812">Transmembrane</keyword>
<dbReference type="GO" id="GO:0003729">
    <property type="term" value="F:mRNA binding"/>
    <property type="evidence" value="ECO:0007669"/>
    <property type="project" value="TreeGrafter"/>
</dbReference>
<keyword evidence="1" id="KW-1133">Transmembrane helix</keyword>
<evidence type="ECO:0000313" key="4">
    <source>
        <dbReference type="EMBL" id="WMV29376.1"/>
    </source>
</evidence>
<dbReference type="EMBL" id="CP133616">
    <property type="protein sequence ID" value="WMV29376.1"/>
    <property type="molecule type" value="Genomic_DNA"/>
</dbReference>
<evidence type="ECO:0000259" key="2">
    <source>
        <dbReference type="Pfam" id="PF11732"/>
    </source>
</evidence>
<sequence>MENCYRVLSDIRCPPKWKTGDRMSLWQSQISAHSFAILQMRDHICLPKAKWLVESALVPLRFFQERCEEEFLWESEMIKIKAADLKSKEVRVNTRLLYQQTKFNLLREESEGYAKLNLEQQGEHSETETELWLYDFHGGCYRSLPNSRKLKNKGLSIVFKVTLLCQIPEGSSQNSSAATVGIIKSLIGHFDLDPNRVFDIVLECFERQPSNSIFLDLIPIFPKSHASQILGFKFQYYQRLEVNDPVPSELYQLTALLVKRDFIDVDSIYAHLLPKEEDAFDHYNAFSAKRLDEANKIGRINLAATGKDLMDEEKQGDVTVDLYAALDMETEAVAERSSELENSQPLGLLMGFLEVDDWYHAHVLFGRLSHLNPAEHVQICDGLFRGDRVEEPYEVGKDLDCKRWKKHAERGVNLVRRSQEPLLDMGENNGSLYTNPFGERVDDSFGCAHVTSLMKDSVLGLSKRLENMNEELSGPVDYSLAGHTHLNDLGPKCFMPKAAAFKTAPLVDEPFTERVNLTVGNVTKESFFSSFSYGDETRELIIKGSSAIHMQKGEANVMVGATITLEISSSEFDMADTGGNKENTVDPSQSQLIPLEEPTPIQYDSSECIKEVEAGATWAQDNIIKLSKQFGTLFDGLEKDAEVLFQKLDQRRGIPMVCNNDTQLVPKELQILYLMLIEKSISGPNDLVCKMQLLGSLSGVVTDNSMEVANSSSSRSYINLRKEFFEMLSSVGPHLYRDMLLLQKVCRVLRGYYICAHELVTSGETCFISQTVTIGDRTPQMHLKDATSRIVEALGGCLLPSLQLIPANPAVGLEIWELMSLLPYELRYRLYGEWEKDDEQFPMLLAARQTAKLDTRRILKRLAKENLKQLGRMVAKLAHANPMTVLRTIVHQIEAYRDMITPVVDAFKYLTQGTKVGFISGIQIPYKRPHIAADCAEVTEFVYHGHASCLASSLLRNHLEYDILEYVVIERLAQSGREKLKDDGLNLSDWLQSLASFWGHLYVLFLLAIHFGVFFQCLKYVNCSKLKRVVGNFF</sequence>